<sequence length="780" mass="86752">MPNERVGEKGDLREKPPANDIVRHDSHMRKSGVTQPGIERRSPWWEASRLTAQPPWPFRNSKVSSPKLMQTLTPPSSQITPTDYHGAAGLPTSVCVSPCPTECTSAACILSIMQAFAHIGEEISAKDMSRKHFISAAGYPAPEKLSGGRKDVCKRERKRMSRGDRACTLAAAVVVAFRTSQILAAVMGSYPSRTSVELCILLPYQPSSIPRGVAPGFSHLGIVLDDAADHRTAGKTHRPGASSGTIPTCENPRAIRRVLNPVSLGGFIVRVNVVVAGGSSFNRPSAIWSRSRRSKPLVVSLCVDFSSSGARSYRLADFLEPVMDAARQFAPSAGMKRRGKPEITEKTRLPAASSGTIPTCENPGAIRRVLNPVRLRWEAGNLPTTPLRPHGLRISTYKAPCSEMPPYPQNGDYSVQGMHVYQYCKHVYYTRREYSSCSELVPPHSMHALQRCSMLRNTSLKMVGVFLMVSIAARNLVSMCLGATLAEWDSRERRFSPRIVPVDSITASADMCSVASVSTMQEEGNSVCGAARRALRREMACLRGRLPATDPGLALNGATRGARDKSNRGGRESKHGEENLYLAEGDSEGWNMPRPLHCRLQETSTAPQLPLPCTTRLRTLLRTHYIFLSRRDLAENTRFSRRKMWGRWLLLCPFCTHSIEDEFFREKYVDAQARGTSEPEPAGRHIVTSPVRHLEKHILLPYPTIPLSHPTMLNTGIMFRNVCDARPLCKVSVYKTYLQKKFWRFPPSCERHRAIVLLASTTRRRGSKPRTQWETTLQKH</sequence>
<keyword evidence="3" id="KW-1185">Reference proteome</keyword>
<evidence type="ECO:0000313" key="3">
    <source>
        <dbReference type="Proteomes" id="UP001159363"/>
    </source>
</evidence>
<feature type="region of interest" description="Disordered" evidence="1">
    <location>
        <begin position="553"/>
        <end position="578"/>
    </location>
</feature>
<feature type="compositionally biased region" description="Basic and acidic residues" evidence="1">
    <location>
        <begin position="1"/>
        <end position="25"/>
    </location>
</feature>
<feature type="compositionally biased region" description="Basic and acidic residues" evidence="1">
    <location>
        <begin position="561"/>
        <end position="578"/>
    </location>
</feature>
<evidence type="ECO:0000313" key="2">
    <source>
        <dbReference type="EMBL" id="KAJ8889444.1"/>
    </source>
</evidence>
<proteinExistence type="predicted"/>
<protein>
    <submittedName>
        <fullName evidence="2">Uncharacterized protein</fullName>
    </submittedName>
</protein>
<organism evidence="2 3">
    <name type="scientific">Dryococelus australis</name>
    <dbReference type="NCBI Taxonomy" id="614101"/>
    <lineage>
        <taxon>Eukaryota</taxon>
        <taxon>Metazoa</taxon>
        <taxon>Ecdysozoa</taxon>
        <taxon>Arthropoda</taxon>
        <taxon>Hexapoda</taxon>
        <taxon>Insecta</taxon>
        <taxon>Pterygota</taxon>
        <taxon>Neoptera</taxon>
        <taxon>Polyneoptera</taxon>
        <taxon>Phasmatodea</taxon>
        <taxon>Verophasmatodea</taxon>
        <taxon>Anareolatae</taxon>
        <taxon>Phasmatidae</taxon>
        <taxon>Eurycanthinae</taxon>
        <taxon>Dryococelus</taxon>
    </lineage>
</organism>
<dbReference type="Proteomes" id="UP001159363">
    <property type="component" value="Chromosome 3"/>
</dbReference>
<feature type="region of interest" description="Disordered" evidence="1">
    <location>
        <begin position="1"/>
        <end position="46"/>
    </location>
</feature>
<comment type="caution">
    <text evidence="2">The sequence shown here is derived from an EMBL/GenBank/DDBJ whole genome shotgun (WGS) entry which is preliminary data.</text>
</comment>
<evidence type="ECO:0000256" key="1">
    <source>
        <dbReference type="SAM" id="MobiDB-lite"/>
    </source>
</evidence>
<gene>
    <name evidence="2" type="ORF">PR048_008943</name>
</gene>
<dbReference type="EMBL" id="JARBHB010000003">
    <property type="protein sequence ID" value="KAJ8889444.1"/>
    <property type="molecule type" value="Genomic_DNA"/>
</dbReference>
<reference evidence="2 3" key="1">
    <citation type="submission" date="2023-02" db="EMBL/GenBank/DDBJ databases">
        <title>LHISI_Scaffold_Assembly.</title>
        <authorList>
            <person name="Stuart O.P."/>
            <person name="Cleave R."/>
            <person name="Magrath M.J.L."/>
            <person name="Mikheyev A.S."/>
        </authorList>
    </citation>
    <scope>NUCLEOTIDE SEQUENCE [LARGE SCALE GENOMIC DNA]</scope>
    <source>
        <strain evidence="2">Daus_M_001</strain>
        <tissue evidence="2">Leg muscle</tissue>
    </source>
</reference>
<name>A0ABQ9HYK3_9NEOP</name>
<accession>A0ABQ9HYK3</accession>